<gene>
    <name evidence="1" type="ORF">DW921_03630</name>
</gene>
<dbReference type="Proteomes" id="UP000283855">
    <property type="component" value="Unassembled WGS sequence"/>
</dbReference>
<dbReference type="PANTHER" id="PTHR34387">
    <property type="entry name" value="SLR1258 PROTEIN"/>
    <property type="match status" value="1"/>
</dbReference>
<dbReference type="AlphaFoldDB" id="A0A413T344"/>
<dbReference type="Gene3D" id="3.30.70.2970">
    <property type="entry name" value="Protein of unknown function (DUF541), domain 2"/>
    <property type="match status" value="1"/>
</dbReference>
<accession>A0A413T344</accession>
<protein>
    <submittedName>
        <fullName evidence="1">SIMPL domain-containing protein</fullName>
    </submittedName>
</protein>
<dbReference type="InterPro" id="IPR016907">
    <property type="entry name" value="UCP029033"/>
</dbReference>
<sequence>MKNFRTEAIILAVGMLLLGVFIERGFSTFAEKDRIVNVKGLAEMEVPADKVTWPLVYKSLGNDLNSLYDEIKKSNQTIVQFLKQKGLEEKEISISAPEIIDMKAERYGSTPAPAYRYNVTSVITVTSDKVDLVRGLISEQGELLKYGIAIVGGEYRYNVQYEYTSLNKIKPQMIEEATKNAREAAEKFAKDSDSKLGKIMHAYQGQFSINDRDANTPYIKKVRVVTTIDYSLDN</sequence>
<evidence type="ECO:0000313" key="1">
    <source>
        <dbReference type="EMBL" id="RHA77724.1"/>
    </source>
</evidence>
<dbReference type="Pfam" id="PF04402">
    <property type="entry name" value="SIMPL"/>
    <property type="match status" value="1"/>
</dbReference>
<comment type="caution">
    <text evidence="1">The sequence shown here is derived from an EMBL/GenBank/DDBJ whole genome shotgun (WGS) entry which is preliminary data.</text>
</comment>
<organism evidence="1 2">
    <name type="scientific">Phocaeicola coprophilus</name>
    <dbReference type="NCBI Taxonomy" id="387090"/>
    <lineage>
        <taxon>Bacteria</taxon>
        <taxon>Pseudomonadati</taxon>
        <taxon>Bacteroidota</taxon>
        <taxon>Bacteroidia</taxon>
        <taxon>Bacteroidales</taxon>
        <taxon>Bacteroidaceae</taxon>
        <taxon>Phocaeicola</taxon>
    </lineage>
</organism>
<proteinExistence type="predicted"/>
<dbReference type="GO" id="GO:0006974">
    <property type="term" value="P:DNA damage response"/>
    <property type="evidence" value="ECO:0007669"/>
    <property type="project" value="TreeGrafter"/>
</dbReference>
<dbReference type="PANTHER" id="PTHR34387:SF2">
    <property type="entry name" value="SLR1258 PROTEIN"/>
    <property type="match status" value="1"/>
</dbReference>
<dbReference type="RefSeq" id="WP_008141649.1">
    <property type="nucleotide sequence ID" value="NZ_CABJGD010000005.1"/>
</dbReference>
<reference evidence="1 2" key="1">
    <citation type="submission" date="2018-08" db="EMBL/GenBank/DDBJ databases">
        <title>A genome reference for cultivated species of the human gut microbiota.</title>
        <authorList>
            <person name="Zou Y."/>
            <person name="Xue W."/>
            <person name="Luo G."/>
        </authorList>
    </citation>
    <scope>NUCLEOTIDE SEQUENCE [LARGE SCALE GENOMIC DNA]</scope>
    <source>
        <strain evidence="1 2">AM42-38</strain>
    </source>
</reference>
<dbReference type="EMBL" id="QSFT01000005">
    <property type="protein sequence ID" value="RHA77724.1"/>
    <property type="molecule type" value="Genomic_DNA"/>
</dbReference>
<dbReference type="InterPro" id="IPR052022">
    <property type="entry name" value="26kDa_periplasmic_antigen"/>
</dbReference>
<dbReference type="GeneID" id="78404083"/>
<dbReference type="InterPro" id="IPR007497">
    <property type="entry name" value="SIMPL/DUF541"/>
</dbReference>
<dbReference type="Gene3D" id="3.30.110.170">
    <property type="entry name" value="Protein of unknown function (DUF541), domain 1"/>
    <property type="match status" value="1"/>
</dbReference>
<name>A0A413T344_9BACT</name>
<dbReference type="PIRSF" id="PIRSF029033">
    <property type="entry name" value="UCP029033"/>
    <property type="match status" value="1"/>
</dbReference>
<evidence type="ECO:0000313" key="2">
    <source>
        <dbReference type="Proteomes" id="UP000283855"/>
    </source>
</evidence>